<keyword evidence="2" id="KW-1185">Reference proteome</keyword>
<dbReference type="EMBL" id="SRLO01000367">
    <property type="protein sequence ID" value="TNN58955.1"/>
    <property type="molecule type" value="Genomic_DNA"/>
</dbReference>
<sequence length="147" mass="16232">MGTEVASRLIAAASAAAAAAGFGASTLTLKQKRDSHLTIYNDRRLLGAELTFRRSSWMLLASLMREGWRVKPRLAPGDENSFLAQLSTDARDSRTLFLAATHSDVKLSRILAATSRLTTRGSDTRKSMTNFWLITLRDLSFRLLTEA</sequence>
<accession>A0A4Z2H0T2</accession>
<dbReference type="AlphaFoldDB" id="A0A4Z2H0T2"/>
<protein>
    <submittedName>
        <fullName evidence="1">Uncharacterized protein</fullName>
    </submittedName>
</protein>
<gene>
    <name evidence="1" type="ORF">EYF80_030868</name>
</gene>
<reference evidence="1 2" key="1">
    <citation type="submission" date="2019-03" db="EMBL/GenBank/DDBJ databases">
        <title>First draft genome of Liparis tanakae, snailfish: a comprehensive survey of snailfish specific genes.</title>
        <authorList>
            <person name="Kim W."/>
            <person name="Song I."/>
            <person name="Jeong J.-H."/>
            <person name="Kim D."/>
            <person name="Kim S."/>
            <person name="Ryu S."/>
            <person name="Song J.Y."/>
            <person name="Lee S.K."/>
        </authorList>
    </citation>
    <scope>NUCLEOTIDE SEQUENCE [LARGE SCALE GENOMIC DNA]</scope>
    <source>
        <tissue evidence="1">Muscle</tissue>
    </source>
</reference>
<evidence type="ECO:0000313" key="2">
    <source>
        <dbReference type="Proteomes" id="UP000314294"/>
    </source>
</evidence>
<evidence type="ECO:0000313" key="1">
    <source>
        <dbReference type="EMBL" id="TNN58955.1"/>
    </source>
</evidence>
<name>A0A4Z2H0T2_9TELE</name>
<dbReference type="Proteomes" id="UP000314294">
    <property type="component" value="Unassembled WGS sequence"/>
</dbReference>
<proteinExistence type="predicted"/>
<organism evidence="1 2">
    <name type="scientific">Liparis tanakae</name>
    <name type="common">Tanaka's snailfish</name>
    <dbReference type="NCBI Taxonomy" id="230148"/>
    <lineage>
        <taxon>Eukaryota</taxon>
        <taxon>Metazoa</taxon>
        <taxon>Chordata</taxon>
        <taxon>Craniata</taxon>
        <taxon>Vertebrata</taxon>
        <taxon>Euteleostomi</taxon>
        <taxon>Actinopterygii</taxon>
        <taxon>Neopterygii</taxon>
        <taxon>Teleostei</taxon>
        <taxon>Neoteleostei</taxon>
        <taxon>Acanthomorphata</taxon>
        <taxon>Eupercaria</taxon>
        <taxon>Perciformes</taxon>
        <taxon>Cottioidei</taxon>
        <taxon>Cottales</taxon>
        <taxon>Liparidae</taxon>
        <taxon>Liparis</taxon>
    </lineage>
</organism>
<comment type="caution">
    <text evidence="1">The sequence shown here is derived from an EMBL/GenBank/DDBJ whole genome shotgun (WGS) entry which is preliminary data.</text>
</comment>